<feature type="region of interest" description="Disordered" evidence="1">
    <location>
        <begin position="787"/>
        <end position="855"/>
    </location>
</feature>
<feature type="region of interest" description="Disordered" evidence="1">
    <location>
        <begin position="529"/>
        <end position="571"/>
    </location>
</feature>
<dbReference type="Gene3D" id="1.10.167.10">
    <property type="entry name" value="Regulator of G-protein Signalling 4, domain 2"/>
    <property type="match status" value="1"/>
</dbReference>
<feature type="domain" description="RGS" evidence="2">
    <location>
        <begin position="313"/>
        <end position="435"/>
    </location>
</feature>
<dbReference type="PRINTS" id="PR01301">
    <property type="entry name" value="RGSPROTEIN"/>
</dbReference>
<feature type="region of interest" description="Disordered" evidence="1">
    <location>
        <begin position="688"/>
        <end position="770"/>
    </location>
</feature>
<feature type="compositionally biased region" description="Polar residues" evidence="1">
    <location>
        <begin position="561"/>
        <end position="571"/>
    </location>
</feature>
<dbReference type="AlphaFoldDB" id="A0A2P6P0W5"/>
<evidence type="ECO:0000313" key="4">
    <source>
        <dbReference type="Proteomes" id="UP000241769"/>
    </source>
</evidence>
<accession>A0A2P6P0W5</accession>
<dbReference type="PANTHER" id="PTHR10845">
    <property type="entry name" value="REGULATOR OF G PROTEIN SIGNALING"/>
    <property type="match status" value="1"/>
</dbReference>
<feature type="region of interest" description="Disordered" evidence="1">
    <location>
        <begin position="593"/>
        <end position="612"/>
    </location>
</feature>
<protein>
    <submittedName>
        <fullName evidence="3">Regulator of G-protein signaling</fullName>
    </submittedName>
</protein>
<dbReference type="Proteomes" id="UP000241769">
    <property type="component" value="Unassembled WGS sequence"/>
</dbReference>
<dbReference type="CDD" id="cd07440">
    <property type="entry name" value="RGS"/>
    <property type="match status" value="1"/>
</dbReference>
<dbReference type="SMART" id="SM00315">
    <property type="entry name" value="RGS"/>
    <property type="match status" value="1"/>
</dbReference>
<organism evidence="3 4">
    <name type="scientific">Planoprotostelium fungivorum</name>
    <dbReference type="NCBI Taxonomy" id="1890364"/>
    <lineage>
        <taxon>Eukaryota</taxon>
        <taxon>Amoebozoa</taxon>
        <taxon>Evosea</taxon>
        <taxon>Variosea</taxon>
        <taxon>Cavosteliida</taxon>
        <taxon>Cavosteliaceae</taxon>
        <taxon>Planoprotostelium</taxon>
    </lineage>
</organism>
<dbReference type="STRING" id="1890364.A0A2P6P0W5"/>
<gene>
    <name evidence="3" type="ORF">PROFUN_00170</name>
</gene>
<comment type="caution">
    <text evidence="3">The sequence shown here is derived from an EMBL/GenBank/DDBJ whole genome shotgun (WGS) entry which is preliminary data.</text>
</comment>
<feature type="compositionally biased region" description="Basic and acidic residues" evidence="1">
    <location>
        <begin position="530"/>
        <end position="557"/>
    </location>
</feature>
<evidence type="ECO:0000313" key="3">
    <source>
        <dbReference type="EMBL" id="PRP89828.1"/>
    </source>
</evidence>
<dbReference type="InterPro" id="IPR016137">
    <property type="entry name" value="RGS"/>
</dbReference>
<sequence>MRARDRGWEFHNYSDRGDPARAVLTRVEGRVDTVCCVSPVRVSAMKAGESLVRLWCTEYGRTQPSPTKRDDALPPQIEAMRSKIMQIFNMQRSAIQSVSRYLENIEDHLSRTRHMGFALDRLINPTPGERSEYLNSRVSPITKMVCISSRVEHDDWTPFTDALRVSMERCREICEKMKDVFIERLADAEALEEKAEKVRRRYSKKPGRIISSMLDNNTLRFQTQVDQFLLNLRNDLENYNEQKHDPCENMLIALARLKEYISRSETSHPSQAWADSIRESEEQQKVIPSSINATLYSSGEIVPKFLALTSNSNFLQFLDTPLTLQYFRSFLRSEFSLENLNSCLEMRQWQLMTSSEEKNCSAKRIYEDFVRPEAPHEINISHVNKEELQNKFEDPNFDPSQDEKLFDAIYNEIIDLMRLDSLERFKRTPSYHQLVHRMSSRNYSNQFVPIHSGDSSRSIDLPMEEEDASRYKITETTSMPELLTDPSLKMTSSVIVHGTPKMQQKQKSASVLAPRAIKSVDDIMMNTFKTKGELSTKSGTDKEEPTSDSQKKNEPVHKSRSNSTTADANSTIAVYPESDLASEVTSTQDMVSTDVDNESKGGDGSDSPKSSLWKKLFSRNEGIFRFKKKRMKKSSSVRDIMSDSYYERKSVHTSSVPNTLQYRSSRRASIFEQPGILPQLLKIEAERNAKEQPEATSAAEPPSIVVDKAPEPSPRPSKEFAAKLIKSKSGIRKKTNSKRLSRSFSMEEGSKNNSLRQRTGTTSSKEERSLFIQSLEESRLQISELMKQRAEQRRQRRLEREEEQRSMEEAVQAKEMERAVREEERQRLEEEWKEQMEMTQRREQERRQRLDDLLK</sequence>
<dbReference type="EMBL" id="MDYQ01000001">
    <property type="protein sequence ID" value="PRP89828.1"/>
    <property type="molecule type" value="Genomic_DNA"/>
</dbReference>
<name>A0A2P6P0W5_9EUKA</name>
<dbReference type="InterPro" id="IPR036305">
    <property type="entry name" value="RGS_sf"/>
</dbReference>
<dbReference type="SUPFAM" id="SSF48097">
    <property type="entry name" value="Regulator of G-protein signaling, RGS"/>
    <property type="match status" value="1"/>
</dbReference>
<evidence type="ECO:0000256" key="1">
    <source>
        <dbReference type="SAM" id="MobiDB-lite"/>
    </source>
</evidence>
<dbReference type="PANTHER" id="PTHR10845:SF192">
    <property type="entry name" value="DOUBLE HIT, ISOFORM B"/>
    <property type="match status" value="1"/>
</dbReference>
<dbReference type="InParanoid" id="A0A2P6P0W5"/>
<dbReference type="InterPro" id="IPR044926">
    <property type="entry name" value="RGS_subdomain_2"/>
</dbReference>
<feature type="compositionally biased region" description="Polar residues" evidence="1">
    <location>
        <begin position="751"/>
        <end position="763"/>
    </location>
</feature>
<evidence type="ECO:0000259" key="2">
    <source>
        <dbReference type="PROSITE" id="PS50132"/>
    </source>
</evidence>
<feature type="compositionally biased region" description="Basic residues" evidence="1">
    <location>
        <begin position="725"/>
        <end position="741"/>
    </location>
</feature>
<reference evidence="3 4" key="1">
    <citation type="journal article" date="2018" name="Genome Biol. Evol.">
        <title>Multiple Roots of Fruiting Body Formation in Amoebozoa.</title>
        <authorList>
            <person name="Hillmann F."/>
            <person name="Forbes G."/>
            <person name="Novohradska S."/>
            <person name="Ferling I."/>
            <person name="Riege K."/>
            <person name="Groth M."/>
            <person name="Westermann M."/>
            <person name="Marz M."/>
            <person name="Spaller T."/>
            <person name="Winckler T."/>
            <person name="Schaap P."/>
            <person name="Glockner G."/>
        </authorList>
    </citation>
    <scope>NUCLEOTIDE SEQUENCE [LARGE SCALE GENOMIC DNA]</scope>
    <source>
        <strain evidence="3 4">Jena</strain>
    </source>
</reference>
<keyword evidence="4" id="KW-1185">Reference proteome</keyword>
<dbReference type="PROSITE" id="PS50132">
    <property type="entry name" value="RGS"/>
    <property type="match status" value="1"/>
</dbReference>
<dbReference type="OrthoDB" id="196547at2759"/>
<proteinExistence type="predicted"/>
<dbReference type="Pfam" id="PF00615">
    <property type="entry name" value="RGS"/>
    <property type="match status" value="1"/>
</dbReference>